<dbReference type="Gene3D" id="1.20.120.580">
    <property type="entry name" value="bsu32300-like"/>
    <property type="match status" value="1"/>
</dbReference>
<accession>A0A6N7IRI0</accession>
<dbReference type="Pfam" id="PF01934">
    <property type="entry name" value="HepT-like"/>
    <property type="match status" value="1"/>
</dbReference>
<dbReference type="AlphaFoldDB" id="A0A6N7IRI0"/>
<dbReference type="PANTHER" id="PTHR33397:SF5">
    <property type="entry name" value="RNASE YUTE-RELATED"/>
    <property type="match status" value="1"/>
</dbReference>
<dbReference type="SUPFAM" id="SSF81593">
    <property type="entry name" value="Nucleotidyltransferase substrate binding subunit/domain"/>
    <property type="match status" value="1"/>
</dbReference>
<keyword evidence="6" id="KW-1185">Reference proteome</keyword>
<comment type="caution">
    <text evidence="5">The sequence shown here is derived from an EMBL/GenBank/DDBJ whole genome shotgun (WGS) entry which is preliminary data.</text>
</comment>
<dbReference type="InterPro" id="IPR037038">
    <property type="entry name" value="HepT-like_sf"/>
</dbReference>
<proteinExistence type="inferred from homology"/>
<protein>
    <submittedName>
        <fullName evidence="5">DUF86 domain-containing protein</fullName>
    </submittedName>
</protein>
<dbReference type="NCBIfam" id="NF047751">
    <property type="entry name" value="HepT_toxin"/>
    <property type="match status" value="1"/>
</dbReference>
<dbReference type="GO" id="GO:0016787">
    <property type="term" value="F:hydrolase activity"/>
    <property type="evidence" value="ECO:0007669"/>
    <property type="project" value="UniProtKB-KW"/>
</dbReference>
<evidence type="ECO:0000313" key="6">
    <source>
        <dbReference type="Proteomes" id="UP000441717"/>
    </source>
</evidence>
<dbReference type="InterPro" id="IPR008201">
    <property type="entry name" value="HepT-like"/>
</dbReference>
<evidence type="ECO:0000256" key="4">
    <source>
        <dbReference type="ARBA" id="ARBA00024207"/>
    </source>
</evidence>
<dbReference type="InterPro" id="IPR052379">
    <property type="entry name" value="Type_VII_TA_RNase"/>
</dbReference>
<dbReference type="OrthoDB" id="9796612at2"/>
<dbReference type="RefSeq" id="WP_152946102.1">
    <property type="nucleotide sequence ID" value="NZ_WHYR01000017.1"/>
</dbReference>
<evidence type="ECO:0000256" key="1">
    <source>
        <dbReference type="ARBA" id="ARBA00022649"/>
    </source>
</evidence>
<evidence type="ECO:0000256" key="2">
    <source>
        <dbReference type="ARBA" id="ARBA00022722"/>
    </source>
</evidence>
<name>A0A6N7IRI0_9FIRM</name>
<dbReference type="EMBL" id="WHYR01000017">
    <property type="protein sequence ID" value="MQL52183.1"/>
    <property type="molecule type" value="Genomic_DNA"/>
</dbReference>
<dbReference type="GO" id="GO:0110001">
    <property type="term" value="C:toxin-antitoxin complex"/>
    <property type="evidence" value="ECO:0007669"/>
    <property type="project" value="InterPro"/>
</dbReference>
<keyword evidence="3" id="KW-0378">Hydrolase</keyword>
<sequence>MVDRNILMSKLAYIENGLSHLEWLQKTPERDFLGNGIFTGAAKYYLQTCIEAMLDIANHIIARQRYRPPENYVDALRILGEHGILPAEQLPVFFRMARFRNRVVHLYHEVDNREVYKILQTGLNDFRTFIQAIVTHFLPSNH</sequence>
<dbReference type="Proteomes" id="UP000441717">
    <property type="component" value="Unassembled WGS sequence"/>
</dbReference>
<organism evidence="5 6">
    <name type="scientific">Desulfofundulus thermobenzoicus</name>
    <dbReference type="NCBI Taxonomy" id="29376"/>
    <lineage>
        <taxon>Bacteria</taxon>
        <taxon>Bacillati</taxon>
        <taxon>Bacillota</taxon>
        <taxon>Clostridia</taxon>
        <taxon>Eubacteriales</taxon>
        <taxon>Peptococcaceae</taxon>
        <taxon>Desulfofundulus</taxon>
    </lineage>
</organism>
<evidence type="ECO:0000256" key="3">
    <source>
        <dbReference type="ARBA" id="ARBA00022801"/>
    </source>
</evidence>
<gene>
    <name evidence="5" type="ORF">GFC01_07840</name>
</gene>
<reference evidence="5 6" key="1">
    <citation type="submission" date="2019-10" db="EMBL/GenBank/DDBJ databases">
        <title>Comparative genomics of sulfur disproportionating microorganisms.</title>
        <authorList>
            <person name="Ward L.M."/>
            <person name="Bertran E."/>
            <person name="Johnston D."/>
        </authorList>
    </citation>
    <scope>NUCLEOTIDE SEQUENCE [LARGE SCALE GENOMIC DNA]</scope>
    <source>
        <strain evidence="5 6">DSM 14055</strain>
    </source>
</reference>
<dbReference type="GO" id="GO:0004540">
    <property type="term" value="F:RNA nuclease activity"/>
    <property type="evidence" value="ECO:0007669"/>
    <property type="project" value="InterPro"/>
</dbReference>
<keyword evidence="2" id="KW-0540">Nuclease</keyword>
<evidence type="ECO:0000313" key="5">
    <source>
        <dbReference type="EMBL" id="MQL52183.1"/>
    </source>
</evidence>
<comment type="similarity">
    <text evidence="4">Belongs to the HepT RNase toxin family.</text>
</comment>
<keyword evidence="1" id="KW-1277">Toxin-antitoxin system</keyword>
<dbReference type="PANTHER" id="PTHR33397">
    <property type="entry name" value="UPF0331 PROTEIN YUTE"/>
    <property type="match status" value="1"/>
</dbReference>